<comment type="caution">
    <text evidence="1">The sequence shown here is derived from an EMBL/GenBank/DDBJ whole genome shotgun (WGS) entry which is preliminary data.</text>
</comment>
<proteinExistence type="predicted"/>
<dbReference type="AlphaFoldDB" id="A0A9P6D1E8"/>
<dbReference type="EMBL" id="MU154700">
    <property type="protein sequence ID" value="KAF9488721.1"/>
    <property type="molecule type" value="Genomic_DNA"/>
</dbReference>
<organism evidence="1 2">
    <name type="scientific">Pleurotus eryngii</name>
    <name type="common">Boletus of the steppes</name>
    <dbReference type="NCBI Taxonomy" id="5323"/>
    <lineage>
        <taxon>Eukaryota</taxon>
        <taxon>Fungi</taxon>
        <taxon>Dikarya</taxon>
        <taxon>Basidiomycota</taxon>
        <taxon>Agaricomycotina</taxon>
        <taxon>Agaricomycetes</taxon>
        <taxon>Agaricomycetidae</taxon>
        <taxon>Agaricales</taxon>
        <taxon>Pleurotineae</taxon>
        <taxon>Pleurotaceae</taxon>
        <taxon>Pleurotus</taxon>
    </lineage>
</organism>
<protein>
    <submittedName>
        <fullName evidence="1">Uncharacterized protein</fullName>
    </submittedName>
</protein>
<reference evidence="1" key="1">
    <citation type="submission" date="2020-11" db="EMBL/GenBank/DDBJ databases">
        <authorList>
            <consortium name="DOE Joint Genome Institute"/>
            <person name="Ahrendt S."/>
            <person name="Riley R."/>
            <person name="Andreopoulos W."/>
            <person name="Labutti K."/>
            <person name="Pangilinan J."/>
            <person name="Ruiz-Duenas F.J."/>
            <person name="Barrasa J.M."/>
            <person name="Sanchez-Garcia M."/>
            <person name="Camarero S."/>
            <person name="Miyauchi S."/>
            <person name="Serrano A."/>
            <person name="Linde D."/>
            <person name="Babiker R."/>
            <person name="Drula E."/>
            <person name="Ayuso-Fernandez I."/>
            <person name="Pacheco R."/>
            <person name="Padilla G."/>
            <person name="Ferreira P."/>
            <person name="Barriuso J."/>
            <person name="Kellner H."/>
            <person name="Castanera R."/>
            <person name="Alfaro M."/>
            <person name="Ramirez L."/>
            <person name="Pisabarro A.G."/>
            <person name="Kuo A."/>
            <person name="Tritt A."/>
            <person name="Lipzen A."/>
            <person name="He G."/>
            <person name="Yan M."/>
            <person name="Ng V."/>
            <person name="Cullen D."/>
            <person name="Martin F."/>
            <person name="Rosso M.-N."/>
            <person name="Henrissat B."/>
            <person name="Hibbett D."/>
            <person name="Martinez A.T."/>
            <person name="Grigoriev I.V."/>
        </authorList>
    </citation>
    <scope>NUCLEOTIDE SEQUENCE</scope>
    <source>
        <strain evidence="1">ATCC 90797</strain>
    </source>
</reference>
<keyword evidence="2" id="KW-1185">Reference proteome</keyword>
<sequence>MVVTEEVTPWAEQIVVKTGEQALLRQRNVELSKIIPDSLALKSGEQVVVIGSDVGGSTQSMGLAGLVTDSPYDLNNGVHLIALYETPGSYVYVSGFNLCRIGGPVLWKGKCYA</sequence>
<evidence type="ECO:0000313" key="2">
    <source>
        <dbReference type="Proteomes" id="UP000807025"/>
    </source>
</evidence>
<accession>A0A9P6D1E8</accession>
<dbReference type="Proteomes" id="UP000807025">
    <property type="component" value="Unassembled WGS sequence"/>
</dbReference>
<evidence type="ECO:0000313" key="1">
    <source>
        <dbReference type="EMBL" id="KAF9488721.1"/>
    </source>
</evidence>
<gene>
    <name evidence="1" type="ORF">BDN71DRAFT_424098</name>
</gene>
<name>A0A9P6D1E8_PLEER</name>